<dbReference type="InterPro" id="IPR023213">
    <property type="entry name" value="CAT-like_dom_sf"/>
</dbReference>
<gene>
    <name evidence="2" type="ORF">S12H4_04470</name>
</gene>
<dbReference type="Pfam" id="PF00668">
    <property type="entry name" value="Condensation"/>
    <property type="match status" value="1"/>
</dbReference>
<reference evidence="2" key="1">
    <citation type="journal article" date="2014" name="Front. Microbiol.">
        <title>High frequency of phylogenetically diverse reductive dehalogenase-homologous genes in deep subseafloor sedimentary metagenomes.</title>
        <authorList>
            <person name="Kawai M."/>
            <person name="Futagami T."/>
            <person name="Toyoda A."/>
            <person name="Takaki Y."/>
            <person name="Nishi S."/>
            <person name="Hori S."/>
            <person name="Arai W."/>
            <person name="Tsubouchi T."/>
            <person name="Morono Y."/>
            <person name="Uchiyama I."/>
            <person name="Ito T."/>
            <person name="Fujiyama A."/>
            <person name="Inagaki F."/>
            <person name="Takami H."/>
        </authorList>
    </citation>
    <scope>NUCLEOTIDE SEQUENCE</scope>
    <source>
        <strain evidence="2">Expedition CK06-06</strain>
    </source>
</reference>
<feature type="domain" description="Condensation" evidence="1">
    <location>
        <begin position="23"/>
        <end position="148"/>
    </location>
</feature>
<dbReference type="PANTHER" id="PTHR28037">
    <property type="entry name" value="ALCOHOL O-ACETYLTRANSFERASE 1-RELATED"/>
    <property type="match status" value="1"/>
</dbReference>
<organism evidence="2">
    <name type="scientific">marine sediment metagenome</name>
    <dbReference type="NCBI Taxonomy" id="412755"/>
    <lineage>
        <taxon>unclassified sequences</taxon>
        <taxon>metagenomes</taxon>
        <taxon>ecological metagenomes</taxon>
    </lineage>
</organism>
<dbReference type="SUPFAM" id="SSF52777">
    <property type="entry name" value="CoA-dependent acyltransferases"/>
    <property type="match status" value="1"/>
</dbReference>
<evidence type="ECO:0000259" key="1">
    <source>
        <dbReference type="Pfam" id="PF00668"/>
    </source>
</evidence>
<accession>X1QXG1</accession>
<dbReference type="PANTHER" id="PTHR28037:SF1">
    <property type="entry name" value="ALCOHOL O-ACETYLTRANSFERASE 1-RELATED"/>
    <property type="match status" value="1"/>
</dbReference>
<evidence type="ECO:0000313" key="2">
    <source>
        <dbReference type="EMBL" id="GAI59481.1"/>
    </source>
</evidence>
<dbReference type="EMBL" id="BARW01001383">
    <property type="protein sequence ID" value="GAI59481.1"/>
    <property type="molecule type" value="Genomic_DNA"/>
</dbReference>
<dbReference type="Gene3D" id="3.30.559.10">
    <property type="entry name" value="Chloramphenicol acetyltransferase-like domain"/>
    <property type="match status" value="1"/>
</dbReference>
<name>X1QXG1_9ZZZZ</name>
<protein>
    <recommendedName>
        <fullName evidence="1">Condensation domain-containing protein</fullName>
    </recommendedName>
</protein>
<dbReference type="InterPro" id="IPR001242">
    <property type="entry name" value="Condensation_dom"/>
</dbReference>
<dbReference type="GO" id="GO:0003824">
    <property type="term" value="F:catalytic activity"/>
    <property type="evidence" value="ECO:0007669"/>
    <property type="project" value="InterPro"/>
</dbReference>
<sequence length="159" mass="18417">MLMNQEVKKNEREMTHLERYFSLSPYSIVAVVARVKGNISEEMLVDAVSKVQQRHQNLRVRIEEDNNHVPWFTSEGVKEIPVEIIPRESDKHWETVLEEACKKPFEFDTRPAIRFILVQSPTASELIILCHHIICDGMSLAFLVRDMMIHLGDVAYTSP</sequence>
<dbReference type="InterPro" id="IPR052058">
    <property type="entry name" value="Alcohol_O-acetyltransferase"/>
</dbReference>
<dbReference type="AlphaFoldDB" id="X1QXG1"/>
<comment type="caution">
    <text evidence="2">The sequence shown here is derived from an EMBL/GenBank/DDBJ whole genome shotgun (WGS) entry which is preliminary data.</text>
</comment>
<proteinExistence type="predicted"/>